<dbReference type="CDD" id="cd00555">
    <property type="entry name" value="Maf"/>
    <property type="match status" value="1"/>
</dbReference>
<sequence length="193" mass="21026">MSELILASQSPRRAELLSTMGYRFTVITADIDESPLPDELPEHLVLRLASSKADAVWQTSLPSITTDTAVLAADTIVVANQTILGKPKHFADFTRMMRLLSGSTHTVMTAIACRNSAMSEAQVVTADVQFCTLTERDIARYWDTGEPKDKAGGYGIQARGGQFVQQVHGSYSAIVGLPMVETKLMLQKFGVYA</sequence>
<evidence type="ECO:0000256" key="3">
    <source>
        <dbReference type="ARBA" id="ARBA00023080"/>
    </source>
</evidence>
<accession>A0ABT7SSK2</accession>
<reference evidence="5 6" key="1">
    <citation type="submission" date="2023-06" db="EMBL/GenBank/DDBJ databases">
        <title>Alteromonas sp. ASW11-36 isolated from intertidal sand.</title>
        <authorList>
            <person name="Li Y."/>
        </authorList>
    </citation>
    <scope>NUCLEOTIDE SEQUENCE [LARGE SCALE GENOMIC DNA]</scope>
    <source>
        <strain evidence="5 6">ASW11-36</strain>
    </source>
</reference>
<comment type="catalytic activity">
    <reaction evidence="4">
        <text>UTP + H2O = UMP + diphosphate + H(+)</text>
        <dbReference type="Rhea" id="RHEA:29395"/>
        <dbReference type="ChEBI" id="CHEBI:15377"/>
        <dbReference type="ChEBI" id="CHEBI:15378"/>
        <dbReference type="ChEBI" id="CHEBI:33019"/>
        <dbReference type="ChEBI" id="CHEBI:46398"/>
        <dbReference type="ChEBI" id="CHEBI:57865"/>
        <dbReference type="EC" id="3.6.1.9"/>
    </reaction>
</comment>
<dbReference type="SUPFAM" id="SSF52972">
    <property type="entry name" value="ITPase-like"/>
    <property type="match status" value="1"/>
</dbReference>
<dbReference type="InterPro" id="IPR029001">
    <property type="entry name" value="ITPase-like_fam"/>
</dbReference>
<keyword evidence="3 4" id="KW-0546">Nucleotide metabolism</keyword>
<proteinExistence type="inferred from homology"/>
<dbReference type="EMBL" id="JAUCBP010000001">
    <property type="protein sequence ID" value="MDM7859130.1"/>
    <property type="molecule type" value="Genomic_DNA"/>
</dbReference>
<evidence type="ECO:0000256" key="1">
    <source>
        <dbReference type="ARBA" id="ARBA00001968"/>
    </source>
</evidence>
<comment type="function">
    <text evidence="4">Nucleoside triphosphate pyrophosphatase that hydrolyzes dTTP and UTP. May have a dual role in cell division arrest and in preventing the incorporation of modified nucleotides into cellular nucleic acids.</text>
</comment>
<feature type="site" description="Important for substrate specificity" evidence="4">
    <location>
        <position position="157"/>
    </location>
</feature>
<feature type="site" description="Important for substrate specificity" evidence="4">
    <location>
        <position position="12"/>
    </location>
</feature>
<name>A0ABT7SSK2_9ALTE</name>
<dbReference type="PANTHER" id="PTHR43213">
    <property type="entry name" value="BIFUNCTIONAL DTTP/UTP PYROPHOSPHATASE/METHYLTRANSFERASE PROTEIN-RELATED"/>
    <property type="match status" value="1"/>
</dbReference>
<comment type="caution">
    <text evidence="4">Lacks conserved residue(s) required for the propagation of feature annotation.</text>
</comment>
<organism evidence="5 6">
    <name type="scientific">Alteromonas arenosi</name>
    <dbReference type="NCBI Taxonomy" id="3055817"/>
    <lineage>
        <taxon>Bacteria</taxon>
        <taxon>Pseudomonadati</taxon>
        <taxon>Pseudomonadota</taxon>
        <taxon>Gammaproteobacteria</taxon>
        <taxon>Alteromonadales</taxon>
        <taxon>Alteromonadaceae</taxon>
        <taxon>Alteromonas/Salinimonas group</taxon>
        <taxon>Alteromonas</taxon>
    </lineage>
</organism>
<dbReference type="Gene3D" id="3.90.950.10">
    <property type="match status" value="1"/>
</dbReference>
<protein>
    <recommendedName>
        <fullName evidence="4">dTTP/UTP pyrophosphatase</fullName>
        <shortName evidence="4">dTTPase/UTPase</shortName>
        <ecNumber evidence="4">3.6.1.9</ecNumber>
    </recommendedName>
    <alternativeName>
        <fullName evidence="4">Nucleoside triphosphate pyrophosphatase</fullName>
    </alternativeName>
    <alternativeName>
        <fullName evidence="4">Nucleotide pyrophosphatase</fullName>
        <shortName evidence="4">Nucleotide PPase</shortName>
    </alternativeName>
</protein>
<evidence type="ECO:0000313" key="5">
    <source>
        <dbReference type="EMBL" id="MDM7859130.1"/>
    </source>
</evidence>
<feature type="site" description="Important for substrate specificity" evidence="4">
    <location>
        <position position="75"/>
    </location>
</feature>
<dbReference type="GO" id="GO:0016787">
    <property type="term" value="F:hydrolase activity"/>
    <property type="evidence" value="ECO:0007669"/>
    <property type="project" value="UniProtKB-KW"/>
</dbReference>
<comment type="similarity">
    <text evidence="4">Belongs to the Maf family. YhdE subfamily.</text>
</comment>
<evidence type="ECO:0000256" key="2">
    <source>
        <dbReference type="ARBA" id="ARBA00022801"/>
    </source>
</evidence>
<gene>
    <name evidence="5" type="ORF">QTP81_00750</name>
</gene>
<comment type="subcellular location">
    <subcellularLocation>
        <location evidence="4">Cytoplasm</location>
    </subcellularLocation>
</comment>
<comment type="caution">
    <text evidence="5">The sequence shown here is derived from an EMBL/GenBank/DDBJ whole genome shotgun (WGS) entry which is preliminary data.</text>
</comment>
<keyword evidence="6" id="KW-1185">Reference proteome</keyword>
<dbReference type="EC" id="3.6.1.9" evidence="4"/>
<dbReference type="Proteomes" id="UP001234343">
    <property type="component" value="Unassembled WGS sequence"/>
</dbReference>
<dbReference type="RefSeq" id="WP_289363038.1">
    <property type="nucleotide sequence ID" value="NZ_JAUCBP010000001.1"/>
</dbReference>
<dbReference type="HAMAP" id="MF_00528">
    <property type="entry name" value="Maf"/>
    <property type="match status" value="1"/>
</dbReference>
<comment type="catalytic activity">
    <reaction evidence="4">
        <text>dTTP + H2O = dTMP + diphosphate + H(+)</text>
        <dbReference type="Rhea" id="RHEA:28534"/>
        <dbReference type="ChEBI" id="CHEBI:15377"/>
        <dbReference type="ChEBI" id="CHEBI:15378"/>
        <dbReference type="ChEBI" id="CHEBI:33019"/>
        <dbReference type="ChEBI" id="CHEBI:37568"/>
        <dbReference type="ChEBI" id="CHEBI:63528"/>
        <dbReference type="EC" id="3.6.1.9"/>
    </reaction>
</comment>
<keyword evidence="2 4" id="KW-0378">Hydrolase</keyword>
<dbReference type="Pfam" id="PF02545">
    <property type="entry name" value="Maf"/>
    <property type="match status" value="1"/>
</dbReference>
<evidence type="ECO:0000256" key="4">
    <source>
        <dbReference type="HAMAP-Rule" id="MF_00528"/>
    </source>
</evidence>
<dbReference type="PIRSF" id="PIRSF006305">
    <property type="entry name" value="Maf"/>
    <property type="match status" value="1"/>
</dbReference>
<dbReference type="NCBIfam" id="TIGR00172">
    <property type="entry name" value="maf"/>
    <property type="match status" value="1"/>
</dbReference>
<comment type="cofactor">
    <cofactor evidence="1 4">
        <name>a divalent metal cation</name>
        <dbReference type="ChEBI" id="CHEBI:60240"/>
    </cofactor>
</comment>
<dbReference type="PANTHER" id="PTHR43213:SF5">
    <property type="entry name" value="BIFUNCTIONAL DTTP_UTP PYROPHOSPHATASE_METHYLTRANSFERASE PROTEIN-RELATED"/>
    <property type="match status" value="1"/>
</dbReference>
<evidence type="ECO:0000313" key="6">
    <source>
        <dbReference type="Proteomes" id="UP001234343"/>
    </source>
</evidence>
<dbReference type="InterPro" id="IPR003697">
    <property type="entry name" value="Maf-like"/>
</dbReference>
<feature type="active site" description="Proton acceptor" evidence="4">
    <location>
        <position position="74"/>
    </location>
</feature>
<keyword evidence="4" id="KW-0963">Cytoplasm</keyword>